<dbReference type="Proteomes" id="UP000050790">
    <property type="component" value="Unassembled WGS sequence"/>
</dbReference>
<dbReference type="GO" id="GO:0035332">
    <property type="term" value="P:positive regulation of hippo signaling"/>
    <property type="evidence" value="ECO:0007669"/>
    <property type="project" value="TreeGrafter"/>
</dbReference>
<dbReference type="InterPro" id="IPR047145">
    <property type="entry name" value="FRMD6-like"/>
</dbReference>
<dbReference type="Gene3D" id="1.20.80.10">
    <property type="match status" value="1"/>
</dbReference>
<organism evidence="2 3">
    <name type="scientific">Schistosoma margrebowiei</name>
    <dbReference type="NCBI Taxonomy" id="48269"/>
    <lineage>
        <taxon>Eukaryota</taxon>
        <taxon>Metazoa</taxon>
        <taxon>Spiralia</taxon>
        <taxon>Lophotrochozoa</taxon>
        <taxon>Platyhelminthes</taxon>
        <taxon>Trematoda</taxon>
        <taxon>Digenea</taxon>
        <taxon>Strigeidida</taxon>
        <taxon>Schistosomatoidea</taxon>
        <taxon>Schistosomatidae</taxon>
        <taxon>Schistosoma</taxon>
    </lineage>
</organism>
<reference evidence="3" key="1">
    <citation type="submission" date="2023-11" db="UniProtKB">
        <authorList>
            <consortium name="WormBaseParasite"/>
        </authorList>
    </citation>
    <scope>IDENTIFICATION</scope>
</reference>
<dbReference type="Pfam" id="PF09379">
    <property type="entry name" value="FERM_N"/>
    <property type="match status" value="1"/>
</dbReference>
<evidence type="ECO:0000259" key="1">
    <source>
        <dbReference type="PROSITE" id="PS50057"/>
    </source>
</evidence>
<evidence type="ECO:0000313" key="2">
    <source>
        <dbReference type="Proteomes" id="UP000050790"/>
    </source>
</evidence>
<name>A0AA84ZYL9_9TREM</name>
<protein>
    <recommendedName>
        <fullName evidence="1">FERM domain-containing protein</fullName>
    </recommendedName>
</protein>
<dbReference type="PANTHER" id="PTHR13429:SF5">
    <property type="entry name" value="PROTEIN EXPANDED"/>
    <property type="match status" value="1"/>
</dbReference>
<dbReference type="InterPro" id="IPR029071">
    <property type="entry name" value="Ubiquitin-like_domsf"/>
</dbReference>
<dbReference type="SUPFAM" id="SSF50729">
    <property type="entry name" value="PH domain-like"/>
    <property type="match status" value="1"/>
</dbReference>
<dbReference type="InterPro" id="IPR035963">
    <property type="entry name" value="FERM_2"/>
</dbReference>
<dbReference type="SUPFAM" id="SSF47031">
    <property type="entry name" value="Second domain of FERM"/>
    <property type="match status" value="1"/>
</dbReference>
<dbReference type="InterPro" id="IPR019749">
    <property type="entry name" value="Band_41_domain"/>
</dbReference>
<dbReference type="AlphaFoldDB" id="A0AA84ZYL9"/>
<dbReference type="InterPro" id="IPR000299">
    <property type="entry name" value="FERM_domain"/>
</dbReference>
<dbReference type="PROSITE" id="PS50057">
    <property type="entry name" value="FERM_3"/>
    <property type="match status" value="1"/>
</dbReference>
<dbReference type="Pfam" id="PF09380">
    <property type="entry name" value="FERM_C"/>
    <property type="match status" value="1"/>
</dbReference>
<dbReference type="SMART" id="SM00295">
    <property type="entry name" value="B41"/>
    <property type="match status" value="1"/>
</dbReference>
<dbReference type="Gene3D" id="2.30.29.30">
    <property type="entry name" value="Pleckstrin-homology domain (PH domain)/Phosphotyrosine-binding domain (PTB)"/>
    <property type="match status" value="1"/>
</dbReference>
<proteinExistence type="predicted"/>
<feature type="domain" description="FERM" evidence="1">
    <location>
        <begin position="17"/>
        <end position="339"/>
    </location>
</feature>
<dbReference type="CDD" id="cd01765">
    <property type="entry name" value="FERM_F0_F1"/>
    <property type="match status" value="1"/>
</dbReference>
<dbReference type="PANTHER" id="PTHR13429">
    <property type="entry name" value="FERM DOMAIN (PROTEIN4.1-EZRIN-RADIXIN-MOESIN) FAMILY"/>
    <property type="match status" value="1"/>
</dbReference>
<dbReference type="InterPro" id="IPR019748">
    <property type="entry name" value="FERM_central"/>
</dbReference>
<dbReference type="InterPro" id="IPR018980">
    <property type="entry name" value="FERM_PH-like_C"/>
</dbReference>
<accession>A0AA84ZYL9</accession>
<dbReference type="SUPFAM" id="SSF54236">
    <property type="entry name" value="Ubiquitin-like"/>
    <property type="match status" value="1"/>
</dbReference>
<dbReference type="Pfam" id="PF00373">
    <property type="entry name" value="FERM_M"/>
    <property type="match status" value="1"/>
</dbReference>
<dbReference type="InterPro" id="IPR018979">
    <property type="entry name" value="FERM_N"/>
</dbReference>
<dbReference type="WBParaSite" id="SMRG1_53890.2">
    <property type="protein sequence ID" value="SMRG1_53890.2"/>
    <property type="gene ID" value="SMRG1_53890"/>
</dbReference>
<evidence type="ECO:0000313" key="3">
    <source>
        <dbReference type="WBParaSite" id="SMRG1_53890.2"/>
    </source>
</evidence>
<dbReference type="InterPro" id="IPR014352">
    <property type="entry name" value="FERM/acyl-CoA-bd_prot_sf"/>
</dbReference>
<dbReference type="InterPro" id="IPR011993">
    <property type="entry name" value="PH-like_dom_sf"/>
</dbReference>
<dbReference type="Gene3D" id="3.10.20.90">
    <property type="entry name" value="Phosphatidylinositol 3-kinase Catalytic Subunit, Chain A, domain 1"/>
    <property type="match status" value="1"/>
</dbReference>
<dbReference type="GO" id="GO:0098592">
    <property type="term" value="C:cytoplasmic side of apical plasma membrane"/>
    <property type="evidence" value="ECO:0007669"/>
    <property type="project" value="TreeGrafter"/>
</dbReference>
<sequence length="362" mass="42949">MILMSKFRCYTKHPYINHIKVVFLNNKEICYKFTNDTLVEDIFHDVCSSMDLHERDIFGLAMLCNDEGWLFLEPSEFMHRIISNYFVTTDQKCSAGILSLPINNSMHHCSLQSSYPTVYFRIRFYLPIHCINERATQHIYYLQLRKNHVAYELFCDPNVYLQLAAFALQAELGDAPKCFNPESETSYFLPELYYPKKFIKSCDSVELAYYTYIHHSALRNTVTYLAEFHFIHLATKLNSDFNLHLYPLEKPTHKCRFSVWIGISPQGVILYQQFPDYWIVPTNRIKWNEIKRIYYNHHTVTIHLRSKARRRDFKMKRTLSARHLFALITNMHFYQSIAEMSATHSNDLLGKIELRYSIKPSI</sequence>
<dbReference type="CDD" id="cd14473">
    <property type="entry name" value="FERM_B-lobe"/>
    <property type="match status" value="1"/>
</dbReference>